<proteinExistence type="predicted"/>
<evidence type="ECO:0000313" key="1">
    <source>
        <dbReference type="EMBL" id="VYT52766.1"/>
    </source>
</evidence>
<sequence length="32" mass="3948">MNKTLLYYFRNERATIYANMKNGKHSYLYSQK</sequence>
<accession>A0A6N2XGA8</accession>
<dbReference type="EMBL" id="CACRTD010000068">
    <property type="protein sequence ID" value="VYT52766.1"/>
    <property type="molecule type" value="Genomic_DNA"/>
</dbReference>
<name>A0A6N2XGA8_BACOV</name>
<dbReference type="AlphaFoldDB" id="A0A6N2XGA8"/>
<protein>
    <submittedName>
        <fullName evidence="1">Uncharacterized protein</fullName>
    </submittedName>
</protein>
<organism evidence="1">
    <name type="scientific">Bacteroides ovatus</name>
    <dbReference type="NCBI Taxonomy" id="28116"/>
    <lineage>
        <taxon>Bacteria</taxon>
        <taxon>Pseudomonadati</taxon>
        <taxon>Bacteroidota</taxon>
        <taxon>Bacteroidia</taxon>
        <taxon>Bacteroidales</taxon>
        <taxon>Bacteroidaceae</taxon>
        <taxon>Bacteroides</taxon>
    </lineage>
</organism>
<reference evidence="1" key="1">
    <citation type="submission" date="2019-11" db="EMBL/GenBank/DDBJ databases">
        <authorList>
            <person name="Feng L."/>
        </authorList>
    </citation>
    <scope>NUCLEOTIDE SEQUENCE</scope>
    <source>
        <strain evidence="1">BovatusLFYP28</strain>
    </source>
</reference>
<gene>
    <name evidence="1" type="ORF">BOLFYP28_04294</name>
</gene>